<dbReference type="AlphaFoldDB" id="A0A0R1Z5U4"/>
<sequence>MNKTLIVAMETYLRQVKSWSFIVLVLSPFILLAISLGIGYTSATSSSDQQRIAVVSDNPTLRQQFIKANRDDVKTTVTTTAAAQKAVNDNKLAGYLVLSSDKRQVTGTYHSTDSLGGGMKTKINVFLSQTQQQLNLANAKLSAKQMKSLAVQPSFKAQIKKSDSGANFAKIASFWILVFMIYMILVTYSSVTAQEIASEKGTKVMEIIFSSTKASKYFVGKILGVFGVILTQILVYLVGGYGFFQIAMHLDNIKTIIVDNRSLVNAIIGNMLNVNLLFVFLGVIIYTIISAFSGALVAKAEDAPKAAQPAIYLSMIAFFLTMPFQSNSDALIAKILSYVPFFSSYFMPMRIINDNASGMEISISLAILVVSIGLLTWYIGQIYEGLILQTDDTSFWKRLRRGLSYQK</sequence>
<keyword evidence="3 6" id="KW-0812">Transmembrane</keyword>
<keyword evidence="2" id="KW-1003">Cell membrane</keyword>
<evidence type="ECO:0000256" key="1">
    <source>
        <dbReference type="ARBA" id="ARBA00004651"/>
    </source>
</evidence>
<comment type="subcellular location">
    <subcellularLocation>
        <location evidence="1">Cell membrane</location>
        <topology evidence="1">Multi-pass membrane protein</topology>
    </subcellularLocation>
</comment>
<gene>
    <name evidence="8" type="ORF">FC51_GL001018</name>
</gene>
<feature type="transmembrane region" description="Helical" evidence="6">
    <location>
        <begin position="21"/>
        <end position="40"/>
    </location>
</feature>
<dbReference type="GO" id="GO:0140359">
    <property type="term" value="F:ABC-type transporter activity"/>
    <property type="evidence" value="ECO:0007669"/>
    <property type="project" value="InterPro"/>
</dbReference>
<dbReference type="PANTHER" id="PTHR30294">
    <property type="entry name" value="MEMBRANE COMPONENT OF ABC TRANSPORTER YHHJ-RELATED"/>
    <property type="match status" value="1"/>
</dbReference>
<dbReference type="RefSeq" id="WP_057909837.1">
    <property type="nucleotide sequence ID" value="NZ_AZGK01000002.1"/>
</dbReference>
<organism evidence="8 9">
    <name type="scientific">Lentilactobacillus parabuchneri DSM 5707 = NBRC 107865</name>
    <dbReference type="NCBI Taxonomy" id="1423784"/>
    <lineage>
        <taxon>Bacteria</taxon>
        <taxon>Bacillati</taxon>
        <taxon>Bacillota</taxon>
        <taxon>Bacilli</taxon>
        <taxon>Lactobacillales</taxon>
        <taxon>Lactobacillaceae</taxon>
        <taxon>Lentilactobacillus</taxon>
    </lineage>
</organism>
<dbReference type="PATRIC" id="fig|1423784.4.peg.1027"/>
<evidence type="ECO:0000256" key="2">
    <source>
        <dbReference type="ARBA" id="ARBA00022475"/>
    </source>
</evidence>
<feature type="transmembrane region" description="Helical" evidence="6">
    <location>
        <begin position="218"/>
        <end position="244"/>
    </location>
</feature>
<proteinExistence type="predicted"/>
<dbReference type="InterPro" id="IPR013525">
    <property type="entry name" value="ABC2_TM"/>
</dbReference>
<evidence type="ECO:0000256" key="4">
    <source>
        <dbReference type="ARBA" id="ARBA00022989"/>
    </source>
</evidence>
<evidence type="ECO:0000313" key="8">
    <source>
        <dbReference type="EMBL" id="KRM47318.1"/>
    </source>
</evidence>
<evidence type="ECO:0000313" key="9">
    <source>
        <dbReference type="Proteomes" id="UP000051957"/>
    </source>
</evidence>
<dbReference type="EMBL" id="AZGK01000002">
    <property type="protein sequence ID" value="KRM47318.1"/>
    <property type="molecule type" value="Genomic_DNA"/>
</dbReference>
<feature type="transmembrane region" description="Helical" evidence="6">
    <location>
        <begin position="309"/>
        <end position="325"/>
    </location>
</feature>
<evidence type="ECO:0000256" key="3">
    <source>
        <dbReference type="ARBA" id="ARBA00022692"/>
    </source>
</evidence>
<protein>
    <submittedName>
        <fullName evidence="8">Na+ ABC transporter permease</fullName>
    </submittedName>
</protein>
<dbReference type="Pfam" id="PF12698">
    <property type="entry name" value="ABC2_membrane_3"/>
    <property type="match status" value="1"/>
</dbReference>
<accession>A0A0R1Z5U4</accession>
<dbReference type="InterPro" id="IPR051449">
    <property type="entry name" value="ABC-2_transporter_component"/>
</dbReference>
<evidence type="ECO:0000256" key="5">
    <source>
        <dbReference type="ARBA" id="ARBA00023136"/>
    </source>
</evidence>
<feature type="domain" description="ABC-2 type transporter transmembrane" evidence="7">
    <location>
        <begin position="19"/>
        <end position="377"/>
    </location>
</feature>
<dbReference type="PANTHER" id="PTHR30294:SF29">
    <property type="entry name" value="MULTIDRUG ABC TRANSPORTER PERMEASE YBHS-RELATED"/>
    <property type="match status" value="1"/>
</dbReference>
<evidence type="ECO:0000259" key="7">
    <source>
        <dbReference type="Pfam" id="PF12698"/>
    </source>
</evidence>
<dbReference type="GO" id="GO:0005886">
    <property type="term" value="C:plasma membrane"/>
    <property type="evidence" value="ECO:0007669"/>
    <property type="project" value="UniProtKB-SubCell"/>
</dbReference>
<evidence type="ECO:0000256" key="6">
    <source>
        <dbReference type="SAM" id="Phobius"/>
    </source>
</evidence>
<keyword evidence="5 6" id="KW-0472">Membrane</keyword>
<comment type="caution">
    <text evidence="8">The sequence shown here is derived from an EMBL/GenBank/DDBJ whole genome shotgun (WGS) entry which is preliminary data.</text>
</comment>
<feature type="transmembrane region" description="Helical" evidence="6">
    <location>
        <begin position="361"/>
        <end position="380"/>
    </location>
</feature>
<dbReference type="Proteomes" id="UP000051957">
    <property type="component" value="Unassembled WGS sequence"/>
</dbReference>
<feature type="transmembrane region" description="Helical" evidence="6">
    <location>
        <begin position="276"/>
        <end position="297"/>
    </location>
</feature>
<reference evidence="8 9" key="1">
    <citation type="journal article" date="2015" name="Genome Announc.">
        <title>Expanding the biotechnology potential of lactobacilli through comparative genomics of 213 strains and associated genera.</title>
        <authorList>
            <person name="Sun Z."/>
            <person name="Harris H.M."/>
            <person name="McCann A."/>
            <person name="Guo C."/>
            <person name="Argimon S."/>
            <person name="Zhang W."/>
            <person name="Yang X."/>
            <person name="Jeffery I.B."/>
            <person name="Cooney J.C."/>
            <person name="Kagawa T.F."/>
            <person name="Liu W."/>
            <person name="Song Y."/>
            <person name="Salvetti E."/>
            <person name="Wrobel A."/>
            <person name="Rasinkangas P."/>
            <person name="Parkhill J."/>
            <person name="Rea M.C."/>
            <person name="O'Sullivan O."/>
            <person name="Ritari J."/>
            <person name="Douillard F.P."/>
            <person name="Paul Ross R."/>
            <person name="Yang R."/>
            <person name="Briner A.E."/>
            <person name="Felis G.E."/>
            <person name="de Vos W.M."/>
            <person name="Barrangou R."/>
            <person name="Klaenhammer T.R."/>
            <person name="Caufield P.W."/>
            <person name="Cui Y."/>
            <person name="Zhang H."/>
            <person name="O'Toole P.W."/>
        </authorList>
    </citation>
    <scope>NUCLEOTIDE SEQUENCE [LARGE SCALE GENOMIC DNA]</scope>
    <source>
        <strain evidence="8 9">DSM 5707</strain>
    </source>
</reference>
<keyword evidence="4 6" id="KW-1133">Transmembrane helix</keyword>
<name>A0A0R1Z5U4_9LACO</name>
<feature type="transmembrane region" description="Helical" evidence="6">
    <location>
        <begin position="174"/>
        <end position="197"/>
    </location>
</feature>